<dbReference type="RefSeq" id="XP_003747537.1">
    <property type="nucleotide sequence ID" value="XM_003747489.2"/>
</dbReference>
<sequence>MAPTKIAKRPGLTPWDEILPKKFVEFEIRRRLKSIRKCIYVPSLSSIDELVPTTNFMSELGNIAEFMYSMGKSVMSRDEAEKVTVATLDGRTTTDKQRKAPTGDDNTSVMSSDDEGIVDTLSSMRRHQHRTLDTLTVLSRRKLASVSSRTVADGFLADQEDNDVDDDDESSGFYSDGSEYAPCMPNVKSRAFRPRSQSGLYLHSQLPMWLKNNEFIVGGHRPPAYSYKACLRSVIHLHSETGNIWSHGLGALGFAMYAIYFFSADVIPHMNIYDRLAFGVFFLSAIGCMGMSAIYHTLACHSNRVCSITCKLDFTGITILIFGSFYPWLYYTFYDQPALRCLYGLLGTVSALATIKMNLNDSFAHAEYRGVRSAVYISYAMICGVLPVVHFSMIYGVETLYNEHHLLRFACMVISYVVGALFYSIRIPEKYWPGKFDYAGHSHQIMHICVVFGNLAHYWGCHGLAYRRHVLMATDCSQTSMYSTLEPFISMSYVHIMNFFN</sequence>
<keyword evidence="6" id="KW-0862">Zinc</keyword>
<dbReference type="GO" id="GO:0005886">
    <property type="term" value="C:plasma membrane"/>
    <property type="evidence" value="ECO:0007669"/>
    <property type="project" value="TreeGrafter"/>
</dbReference>
<feature type="transmembrane region" description="Helical" evidence="8">
    <location>
        <begin position="244"/>
        <end position="264"/>
    </location>
</feature>
<feature type="binding site" evidence="6">
    <location>
        <position position="443"/>
    </location>
    <ligand>
        <name>Zn(2+)</name>
        <dbReference type="ChEBI" id="CHEBI:29105"/>
    </ligand>
</feature>
<evidence type="ECO:0000256" key="5">
    <source>
        <dbReference type="ARBA" id="ARBA00023136"/>
    </source>
</evidence>
<feature type="transmembrane region" description="Helical" evidence="8">
    <location>
        <begin position="337"/>
        <end position="355"/>
    </location>
</feature>
<comment type="similarity">
    <text evidence="2">Belongs to the ADIPOR family.</text>
</comment>
<dbReference type="GO" id="GO:0038023">
    <property type="term" value="F:signaling receptor activity"/>
    <property type="evidence" value="ECO:0007669"/>
    <property type="project" value="TreeGrafter"/>
</dbReference>
<organism evidence="9 10">
    <name type="scientific">Galendromus occidentalis</name>
    <name type="common">western predatory mite</name>
    <dbReference type="NCBI Taxonomy" id="34638"/>
    <lineage>
        <taxon>Eukaryota</taxon>
        <taxon>Metazoa</taxon>
        <taxon>Ecdysozoa</taxon>
        <taxon>Arthropoda</taxon>
        <taxon>Chelicerata</taxon>
        <taxon>Arachnida</taxon>
        <taxon>Acari</taxon>
        <taxon>Parasitiformes</taxon>
        <taxon>Mesostigmata</taxon>
        <taxon>Gamasina</taxon>
        <taxon>Phytoseioidea</taxon>
        <taxon>Phytoseiidae</taxon>
        <taxon>Typhlodrominae</taxon>
        <taxon>Galendromus</taxon>
    </lineage>
</organism>
<dbReference type="InterPro" id="IPR004254">
    <property type="entry name" value="AdipoR/HlyIII-related"/>
</dbReference>
<keyword evidence="5 8" id="KW-0472">Membrane</keyword>
<dbReference type="Proteomes" id="UP000694867">
    <property type="component" value="Unplaced"/>
</dbReference>
<dbReference type="PANTHER" id="PTHR20855">
    <property type="entry name" value="ADIPOR/PROGESTIN RECEPTOR-RELATED"/>
    <property type="match status" value="1"/>
</dbReference>
<protein>
    <submittedName>
        <fullName evidence="10">Adiponectin receptor protein 1</fullName>
    </submittedName>
</protein>
<feature type="transmembrane region" description="Helical" evidence="8">
    <location>
        <begin position="407"/>
        <end position="425"/>
    </location>
</feature>
<keyword evidence="6" id="KW-0479">Metal-binding</keyword>
<keyword evidence="9" id="KW-1185">Reference proteome</keyword>
<feature type="binding site" evidence="6">
    <location>
        <position position="296"/>
    </location>
    <ligand>
        <name>Zn(2+)</name>
        <dbReference type="ChEBI" id="CHEBI:29105"/>
    </ligand>
</feature>
<evidence type="ECO:0000256" key="4">
    <source>
        <dbReference type="ARBA" id="ARBA00022989"/>
    </source>
</evidence>
<reference evidence="10" key="1">
    <citation type="submission" date="2025-08" db="UniProtKB">
        <authorList>
            <consortium name="RefSeq"/>
        </authorList>
    </citation>
    <scope>IDENTIFICATION</scope>
</reference>
<feature type="transmembrane region" description="Helical" evidence="8">
    <location>
        <begin position="376"/>
        <end position="395"/>
    </location>
</feature>
<dbReference type="GeneID" id="100900793"/>
<proteinExistence type="inferred from homology"/>
<feature type="transmembrane region" description="Helical" evidence="8">
    <location>
        <begin position="312"/>
        <end position="331"/>
    </location>
</feature>
<evidence type="ECO:0000256" key="7">
    <source>
        <dbReference type="SAM" id="MobiDB-lite"/>
    </source>
</evidence>
<accession>A0AAJ6W030</accession>
<name>A0AAJ6W030_9ACAR</name>
<evidence type="ECO:0000256" key="8">
    <source>
        <dbReference type="SAM" id="Phobius"/>
    </source>
</evidence>
<evidence type="ECO:0000256" key="6">
    <source>
        <dbReference type="PIRSR" id="PIRSR604254-1"/>
    </source>
</evidence>
<keyword evidence="3 8" id="KW-0812">Transmembrane</keyword>
<dbReference type="KEGG" id="goe:100900793"/>
<evidence type="ECO:0000313" key="9">
    <source>
        <dbReference type="Proteomes" id="UP000694867"/>
    </source>
</evidence>
<evidence type="ECO:0000256" key="3">
    <source>
        <dbReference type="ARBA" id="ARBA00022692"/>
    </source>
</evidence>
<dbReference type="PANTHER" id="PTHR20855:SF52">
    <property type="entry name" value="ADIPONECTIN RECEPTOR PROTEIN"/>
    <property type="match status" value="1"/>
</dbReference>
<dbReference type="Pfam" id="PF03006">
    <property type="entry name" value="HlyIII"/>
    <property type="match status" value="1"/>
</dbReference>
<gene>
    <name evidence="10" type="primary">LOC100900793</name>
</gene>
<keyword evidence="10" id="KW-0675">Receptor</keyword>
<feature type="region of interest" description="Disordered" evidence="7">
    <location>
        <begin position="89"/>
        <end position="113"/>
    </location>
</feature>
<dbReference type="AlphaFoldDB" id="A0AAJ6W030"/>
<comment type="subcellular location">
    <subcellularLocation>
        <location evidence="1">Membrane</location>
        <topology evidence="1">Multi-pass membrane protein</topology>
    </subcellularLocation>
</comment>
<feature type="compositionally biased region" description="Basic and acidic residues" evidence="7">
    <location>
        <begin position="92"/>
        <end position="102"/>
    </location>
</feature>
<evidence type="ECO:0000256" key="1">
    <source>
        <dbReference type="ARBA" id="ARBA00004141"/>
    </source>
</evidence>
<evidence type="ECO:0000256" key="2">
    <source>
        <dbReference type="ARBA" id="ARBA00007018"/>
    </source>
</evidence>
<feature type="transmembrane region" description="Helical" evidence="8">
    <location>
        <begin position="276"/>
        <end position="300"/>
    </location>
</feature>
<dbReference type="GO" id="GO:0033211">
    <property type="term" value="P:adiponectin-activated signaling pathway"/>
    <property type="evidence" value="ECO:0007669"/>
    <property type="project" value="TreeGrafter"/>
</dbReference>
<dbReference type="GO" id="GO:0046872">
    <property type="term" value="F:metal ion binding"/>
    <property type="evidence" value="ECO:0007669"/>
    <property type="project" value="UniProtKB-KW"/>
</dbReference>
<feature type="binding site" evidence="6">
    <location>
        <position position="447"/>
    </location>
    <ligand>
        <name>Zn(2+)</name>
        <dbReference type="ChEBI" id="CHEBI:29105"/>
    </ligand>
</feature>
<keyword evidence="4 8" id="KW-1133">Transmembrane helix</keyword>
<evidence type="ECO:0000313" key="10">
    <source>
        <dbReference type="RefSeq" id="XP_003747537.1"/>
    </source>
</evidence>